<feature type="non-terminal residue" evidence="1">
    <location>
        <position position="125"/>
    </location>
</feature>
<reference evidence="1 2" key="1">
    <citation type="submission" date="2021-06" db="EMBL/GenBank/DDBJ databases">
        <authorList>
            <person name="Palmer J.M."/>
        </authorList>
    </citation>
    <scope>NUCLEOTIDE SEQUENCE [LARGE SCALE GENOMIC DNA]</scope>
    <source>
        <strain evidence="1 2">AS_MEX2019</strain>
        <tissue evidence="1">Muscle</tissue>
    </source>
</reference>
<organism evidence="1 2">
    <name type="scientific">Ameca splendens</name>
    <dbReference type="NCBI Taxonomy" id="208324"/>
    <lineage>
        <taxon>Eukaryota</taxon>
        <taxon>Metazoa</taxon>
        <taxon>Chordata</taxon>
        <taxon>Craniata</taxon>
        <taxon>Vertebrata</taxon>
        <taxon>Euteleostomi</taxon>
        <taxon>Actinopterygii</taxon>
        <taxon>Neopterygii</taxon>
        <taxon>Teleostei</taxon>
        <taxon>Neoteleostei</taxon>
        <taxon>Acanthomorphata</taxon>
        <taxon>Ovalentaria</taxon>
        <taxon>Atherinomorphae</taxon>
        <taxon>Cyprinodontiformes</taxon>
        <taxon>Goodeidae</taxon>
        <taxon>Ameca</taxon>
    </lineage>
</organism>
<keyword evidence="2" id="KW-1185">Reference proteome</keyword>
<accession>A0ABV0Y6Z1</accession>
<comment type="caution">
    <text evidence="1">The sequence shown here is derived from an EMBL/GenBank/DDBJ whole genome shotgun (WGS) entry which is preliminary data.</text>
</comment>
<dbReference type="Proteomes" id="UP001469553">
    <property type="component" value="Unassembled WGS sequence"/>
</dbReference>
<sequence length="125" mass="13943">MYYAGDDLAFTQTCLRLTIPSVTSFLGLQMIPEGLQAATKPWINRIYSPAGRYQASSTTNIKKLKATFVPTFAVLSCFQFPALLSSCRFAFQNLLASFPTGTDRTTSFLKINLLNYSHSPECFLH</sequence>
<gene>
    <name evidence="1" type="ORF">AMECASPLE_034485</name>
</gene>
<name>A0ABV0Y6Z1_9TELE</name>
<protein>
    <submittedName>
        <fullName evidence="1">Uncharacterized protein</fullName>
    </submittedName>
</protein>
<evidence type="ECO:0000313" key="2">
    <source>
        <dbReference type="Proteomes" id="UP001469553"/>
    </source>
</evidence>
<evidence type="ECO:0000313" key="1">
    <source>
        <dbReference type="EMBL" id="MEQ2289569.1"/>
    </source>
</evidence>
<dbReference type="EMBL" id="JAHRIP010023701">
    <property type="protein sequence ID" value="MEQ2289569.1"/>
    <property type="molecule type" value="Genomic_DNA"/>
</dbReference>
<proteinExistence type="predicted"/>